<feature type="compositionally biased region" description="Pro residues" evidence="1">
    <location>
        <begin position="15"/>
        <end position="25"/>
    </location>
</feature>
<dbReference type="Proteomes" id="UP000277580">
    <property type="component" value="Unassembled WGS sequence"/>
</dbReference>
<evidence type="ECO:0000313" key="3">
    <source>
        <dbReference type="Proteomes" id="UP000277580"/>
    </source>
</evidence>
<accession>A0A3N4KKA0</accession>
<protein>
    <submittedName>
        <fullName evidence="2">Uncharacterized protein</fullName>
    </submittedName>
</protein>
<name>A0A3N4KKA0_9PEZI</name>
<sequence length="52" mass="5729">MTRALPLHRHCHYIPPPLPLPPSSSSPPATRSANPSFLLPPQIISPLPKRNE</sequence>
<organism evidence="2 3">
    <name type="scientific">Morchella conica CCBAS932</name>
    <dbReference type="NCBI Taxonomy" id="1392247"/>
    <lineage>
        <taxon>Eukaryota</taxon>
        <taxon>Fungi</taxon>
        <taxon>Dikarya</taxon>
        <taxon>Ascomycota</taxon>
        <taxon>Pezizomycotina</taxon>
        <taxon>Pezizomycetes</taxon>
        <taxon>Pezizales</taxon>
        <taxon>Morchellaceae</taxon>
        <taxon>Morchella</taxon>
    </lineage>
</organism>
<keyword evidence="3" id="KW-1185">Reference proteome</keyword>
<evidence type="ECO:0000256" key="1">
    <source>
        <dbReference type="SAM" id="MobiDB-lite"/>
    </source>
</evidence>
<dbReference type="AlphaFoldDB" id="A0A3N4KKA0"/>
<evidence type="ECO:0000313" key="2">
    <source>
        <dbReference type="EMBL" id="RPB09858.1"/>
    </source>
</evidence>
<dbReference type="InParanoid" id="A0A3N4KKA0"/>
<reference evidence="2 3" key="1">
    <citation type="journal article" date="2018" name="Nat. Ecol. Evol.">
        <title>Pezizomycetes genomes reveal the molecular basis of ectomycorrhizal truffle lifestyle.</title>
        <authorList>
            <person name="Murat C."/>
            <person name="Payen T."/>
            <person name="Noel B."/>
            <person name="Kuo A."/>
            <person name="Morin E."/>
            <person name="Chen J."/>
            <person name="Kohler A."/>
            <person name="Krizsan K."/>
            <person name="Balestrini R."/>
            <person name="Da Silva C."/>
            <person name="Montanini B."/>
            <person name="Hainaut M."/>
            <person name="Levati E."/>
            <person name="Barry K.W."/>
            <person name="Belfiori B."/>
            <person name="Cichocki N."/>
            <person name="Clum A."/>
            <person name="Dockter R.B."/>
            <person name="Fauchery L."/>
            <person name="Guy J."/>
            <person name="Iotti M."/>
            <person name="Le Tacon F."/>
            <person name="Lindquist E.A."/>
            <person name="Lipzen A."/>
            <person name="Malagnac F."/>
            <person name="Mello A."/>
            <person name="Molinier V."/>
            <person name="Miyauchi S."/>
            <person name="Poulain J."/>
            <person name="Riccioni C."/>
            <person name="Rubini A."/>
            <person name="Sitrit Y."/>
            <person name="Splivallo R."/>
            <person name="Traeger S."/>
            <person name="Wang M."/>
            <person name="Zifcakova L."/>
            <person name="Wipf D."/>
            <person name="Zambonelli A."/>
            <person name="Paolocci F."/>
            <person name="Nowrousian M."/>
            <person name="Ottonello S."/>
            <person name="Baldrian P."/>
            <person name="Spatafora J.W."/>
            <person name="Henrissat B."/>
            <person name="Nagy L.G."/>
            <person name="Aury J.M."/>
            <person name="Wincker P."/>
            <person name="Grigoriev I.V."/>
            <person name="Bonfante P."/>
            <person name="Martin F.M."/>
        </authorList>
    </citation>
    <scope>NUCLEOTIDE SEQUENCE [LARGE SCALE GENOMIC DNA]</scope>
    <source>
        <strain evidence="2 3">CCBAS932</strain>
    </source>
</reference>
<dbReference type="EMBL" id="ML119148">
    <property type="protein sequence ID" value="RPB09858.1"/>
    <property type="molecule type" value="Genomic_DNA"/>
</dbReference>
<feature type="region of interest" description="Disordered" evidence="1">
    <location>
        <begin position="15"/>
        <end position="52"/>
    </location>
</feature>
<gene>
    <name evidence="2" type="ORF">P167DRAFT_538181</name>
</gene>
<proteinExistence type="predicted"/>